<dbReference type="PANTHER" id="PTHR35585:SF1">
    <property type="entry name" value="HHE DOMAIN PROTEIN (AFU_ORTHOLOGUE AFUA_4G00730)"/>
    <property type="match status" value="1"/>
</dbReference>
<dbReference type="PANTHER" id="PTHR35585">
    <property type="entry name" value="HHE DOMAIN PROTEIN (AFU_ORTHOLOGUE AFUA_4G00730)"/>
    <property type="match status" value="1"/>
</dbReference>
<evidence type="ECO:0000313" key="3">
    <source>
        <dbReference type="Proteomes" id="UP000024329"/>
    </source>
</evidence>
<dbReference type="eggNOG" id="ENOG5033K6P">
    <property type="taxonomic scope" value="Bacteria"/>
</dbReference>
<gene>
    <name evidence="2" type="ORF">BV97_03666</name>
</gene>
<sequence>MSILDKVVAALTPPESDEDRANARARAEAYAPRAPWSAMVLDHHRQIDDAFAAVKVATDADTRRARLKELGALLTGHLEGVIYPPLSDVGDTGHATMAYTEQAAAKMQMGLLERMNPMSEDFEDKFGHLEGAVTHHVYEEEGKWFTELYASAPDADHAVIAKRYSEEFNCYMSGGDGAAMFGGVSNATGAPQRINSSKDLVHRSSAPQT</sequence>
<feature type="domain" description="Hemerythrin-like" evidence="1">
    <location>
        <begin position="39"/>
        <end position="147"/>
    </location>
</feature>
<proteinExistence type="predicted"/>
<evidence type="ECO:0000313" key="2">
    <source>
        <dbReference type="EMBL" id="EZP79883.1"/>
    </source>
</evidence>
<evidence type="ECO:0000259" key="1">
    <source>
        <dbReference type="Pfam" id="PF01814"/>
    </source>
</evidence>
<dbReference type="PATRIC" id="fig|158500.4.peg.3739"/>
<protein>
    <recommendedName>
        <fullName evidence="1">Hemerythrin-like domain-containing protein</fullName>
    </recommendedName>
</protein>
<organism evidence="2 3">
    <name type="scientific">Novosphingobium resinovorum</name>
    <dbReference type="NCBI Taxonomy" id="158500"/>
    <lineage>
        <taxon>Bacteria</taxon>
        <taxon>Pseudomonadati</taxon>
        <taxon>Pseudomonadota</taxon>
        <taxon>Alphaproteobacteria</taxon>
        <taxon>Sphingomonadales</taxon>
        <taxon>Sphingomonadaceae</taxon>
        <taxon>Novosphingobium</taxon>
    </lineage>
</organism>
<dbReference type="Proteomes" id="UP000024329">
    <property type="component" value="Unassembled WGS sequence"/>
</dbReference>
<reference evidence="2 3" key="1">
    <citation type="submission" date="2014-03" db="EMBL/GenBank/DDBJ databases">
        <title>Whole genome sequence of Novosphingobium resinovorum KF1.</title>
        <authorList>
            <person name="Gan H.M."/>
            <person name="Gan H.Y."/>
            <person name="Chew T.H."/>
            <person name="Savka M.A."/>
        </authorList>
    </citation>
    <scope>NUCLEOTIDE SEQUENCE [LARGE SCALE GENOMIC DNA]</scope>
    <source>
        <strain evidence="2 3">KF1</strain>
    </source>
</reference>
<dbReference type="EMBL" id="JFYZ01000020">
    <property type="protein sequence ID" value="EZP79883.1"/>
    <property type="molecule type" value="Genomic_DNA"/>
</dbReference>
<dbReference type="InterPro" id="IPR012312">
    <property type="entry name" value="Hemerythrin-like"/>
</dbReference>
<accession>A0A031JSX1</accession>
<name>A0A031JSX1_9SPHN</name>
<dbReference type="RefSeq" id="WP_176217825.1">
    <property type="nucleotide sequence ID" value="NZ_JFYZ01000020.1"/>
</dbReference>
<dbReference type="Pfam" id="PF01814">
    <property type="entry name" value="Hemerythrin"/>
    <property type="match status" value="1"/>
</dbReference>
<dbReference type="AlphaFoldDB" id="A0A031JSX1"/>
<comment type="caution">
    <text evidence="2">The sequence shown here is derived from an EMBL/GenBank/DDBJ whole genome shotgun (WGS) entry which is preliminary data.</text>
</comment>